<dbReference type="Proteomes" id="UP001168877">
    <property type="component" value="Unassembled WGS sequence"/>
</dbReference>
<reference evidence="2" key="1">
    <citation type="journal article" date="2022" name="Plant J.">
        <title>Strategies of tolerance reflected in two North American maple genomes.</title>
        <authorList>
            <person name="McEvoy S.L."/>
            <person name="Sezen U.U."/>
            <person name="Trouern-Trend A."/>
            <person name="McMahon S.M."/>
            <person name="Schaberg P.G."/>
            <person name="Yang J."/>
            <person name="Wegrzyn J.L."/>
            <person name="Swenson N.G."/>
        </authorList>
    </citation>
    <scope>NUCLEOTIDE SEQUENCE</scope>
    <source>
        <strain evidence="2">NS2018</strain>
    </source>
</reference>
<comment type="caution">
    <text evidence="2">The sequence shown here is derived from an EMBL/GenBank/DDBJ whole genome shotgun (WGS) entry which is preliminary data.</text>
</comment>
<gene>
    <name evidence="2" type="ORF">LWI29_033756</name>
</gene>
<feature type="region of interest" description="Disordered" evidence="1">
    <location>
        <begin position="154"/>
        <end position="178"/>
    </location>
</feature>
<organism evidence="2 3">
    <name type="scientific">Acer saccharum</name>
    <name type="common">Sugar maple</name>
    <dbReference type="NCBI Taxonomy" id="4024"/>
    <lineage>
        <taxon>Eukaryota</taxon>
        <taxon>Viridiplantae</taxon>
        <taxon>Streptophyta</taxon>
        <taxon>Embryophyta</taxon>
        <taxon>Tracheophyta</taxon>
        <taxon>Spermatophyta</taxon>
        <taxon>Magnoliopsida</taxon>
        <taxon>eudicotyledons</taxon>
        <taxon>Gunneridae</taxon>
        <taxon>Pentapetalae</taxon>
        <taxon>rosids</taxon>
        <taxon>malvids</taxon>
        <taxon>Sapindales</taxon>
        <taxon>Sapindaceae</taxon>
        <taxon>Hippocastanoideae</taxon>
        <taxon>Acereae</taxon>
        <taxon>Acer</taxon>
    </lineage>
</organism>
<evidence type="ECO:0000313" key="2">
    <source>
        <dbReference type="EMBL" id="KAK0585764.1"/>
    </source>
</evidence>
<reference evidence="2" key="2">
    <citation type="submission" date="2023-06" db="EMBL/GenBank/DDBJ databases">
        <authorList>
            <person name="Swenson N.G."/>
            <person name="Wegrzyn J.L."/>
            <person name="Mcevoy S.L."/>
        </authorList>
    </citation>
    <scope>NUCLEOTIDE SEQUENCE</scope>
    <source>
        <strain evidence="2">NS2018</strain>
        <tissue evidence="2">Leaf</tissue>
    </source>
</reference>
<sequence>MKNRKKGNVVATTGRYVAKLGDSRGVSFSAKIPTNNIPSKETDDDEDLDSASVIRHLHKEVNEFVAQPVDLMEIVDSASVQKEFVSPVTRSTVDFLEDLLRLWGADTPKIRQRKSSLKEITGCLSSYPLCCTLVFREGTIMEVVHDWGHPGFTNGIRDPGSTHRPPGLQRGWESVREK</sequence>
<evidence type="ECO:0000313" key="3">
    <source>
        <dbReference type="Proteomes" id="UP001168877"/>
    </source>
</evidence>
<accession>A0AA39SBI7</accession>
<dbReference type="AlphaFoldDB" id="A0AA39SBI7"/>
<evidence type="ECO:0000256" key="1">
    <source>
        <dbReference type="SAM" id="MobiDB-lite"/>
    </source>
</evidence>
<name>A0AA39SBI7_ACESA</name>
<dbReference type="EMBL" id="JAUESC010000383">
    <property type="protein sequence ID" value="KAK0585764.1"/>
    <property type="molecule type" value="Genomic_DNA"/>
</dbReference>
<keyword evidence="3" id="KW-1185">Reference proteome</keyword>
<protein>
    <submittedName>
        <fullName evidence="2">Uncharacterized protein</fullName>
    </submittedName>
</protein>
<proteinExistence type="predicted"/>